<organism evidence="1 2">
    <name type="scientific">Amycolatopsis plumensis</name>
    <dbReference type="NCBI Taxonomy" id="236508"/>
    <lineage>
        <taxon>Bacteria</taxon>
        <taxon>Bacillati</taxon>
        <taxon>Actinomycetota</taxon>
        <taxon>Actinomycetes</taxon>
        <taxon>Pseudonocardiales</taxon>
        <taxon>Pseudonocardiaceae</taxon>
        <taxon>Amycolatopsis</taxon>
    </lineage>
</organism>
<protein>
    <submittedName>
        <fullName evidence="1">Uncharacterized protein</fullName>
    </submittedName>
</protein>
<dbReference type="RefSeq" id="WP_378195856.1">
    <property type="nucleotide sequence ID" value="NZ_JBHMBK010000014.1"/>
</dbReference>
<reference evidence="1 2" key="1">
    <citation type="submission" date="2024-09" db="EMBL/GenBank/DDBJ databases">
        <authorList>
            <person name="Sun Q."/>
            <person name="Mori K."/>
        </authorList>
    </citation>
    <scope>NUCLEOTIDE SEQUENCE [LARGE SCALE GENOMIC DNA]</scope>
    <source>
        <strain evidence="1 2">JCM 13852</strain>
    </source>
</reference>
<name>A0ABV5U5K4_9PSEU</name>
<proteinExistence type="predicted"/>
<accession>A0ABV5U5K4</accession>
<comment type="caution">
    <text evidence="1">The sequence shown here is derived from an EMBL/GenBank/DDBJ whole genome shotgun (WGS) entry which is preliminary data.</text>
</comment>
<evidence type="ECO:0000313" key="2">
    <source>
        <dbReference type="Proteomes" id="UP001589535"/>
    </source>
</evidence>
<sequence length="74" mass="8115">MSIAERVNADLLTGTPMGRFAKTTEWPAYSTRTSPAGSSVQLPVVRDRTTSSAWQQCLDLTVTAQLTMSWGPKR</sequence>
<evidence type="ECO:0000313" key="1">
    <source>
        <dbReference type="EMBL" id="MFB9686537.1"/>
    </source>
</evidence>
<keyword evidence="2" id="KW-1185">Reference proteome</keyword>
<dbReference type="Proteomes" id="UP001589535">
    <property type="component" value="Unassembled WGS sequence"/>
</dbReference>
<dbReference type="EMBL" id="JBHMBK010000014">
    <property type="protein sequence ID" value="MFB9686537.1"/>
    <property type="molecule type" value="Genomic_DNA"/>
</dbReference>
<gene>
    <name evidence="1" type="ORF">ACFFTO_20285</name>
</gene>